<dbReference type="EMBL" id="CAJVPW010044075">
    <property type="protein sequence ID" value="CAG8753319.1"/>
    <property type="molecule type" value="Genomic_DNA"/>
</dbReference>
<feature type="non-terminal residue" evidence="1">
    <location>
        <position position="1"/>
    </location>
</feature>
<protein>
    <submittedName>
        <fullName evidence="1">640_t:CDS:1</fullName>
    </submittedName>
</protein>
<feature type="non-terminal residue" evidence="1">
    <location>
        <position position="41"/>
    </location>
</feature>
<evidence type="ECO:0000313" key="2">
    <source>
        <dbReference type="Proteomes" id="UP000789366"/>
    </source>
</evidence>
<reference evidence="1" key="1">
    <citation type="submission" date="2021-06" db="EMBL/GenBank/DDBJ databases">
        <authorList>
            <person name="Kallberg Y."/>
            <person name="Tangrot J."/>
            <person name="Rosling A."/>
        </authorList>
    </citation>
    <scope>NUCLEOTIDE SEQUENCE</scope>
    <source>
        <strain evidence="1">28 12/20/2015</strain>
    </source>
</reference>
<accession>A0ACA9QHR3</accession>
<keyword evidence="2" id="KW-1185">Reference proteome</keyword>
<gene>
    <name evidence="1" type="ORF">SPELUC_LOCUS14635</name>
</gene>
<sequence>PEHINWFDDIIFQEVLSALQKLIPKKFSREKKKFGSDIYRE</sequence>
<organism evidence="1 2">
    <name type="scientific">Cetraspora pellucida</name>
    <dbReference type="NCBI Taxonomy" id="1433469"/>
    <lineage>
        <taxon>Eukaryota</taxon>
        <taxon>Fungi</taxon>
        <taxon>Fungi incertae sedis</taxon>
        <taxon>Mucoromycota</taxon>
        <taxon>Glomeromycotina</taxon>
        <taxon>Glomeromycetes</taxon>
        <taxon>Diversisporales</taxon>
        <taxon>Gigasporaceae</taxon>
        <taxon>Cetraspora</taxon>
    </lineage>
</organism>
<name>A0ACA9QHR3_9GLOM</name>
<proteinExistence type="predicted"/>
<evidence type="ECO:0000313" key="1">
    <source>
        <dbReference type="EMBL" id="CAG8753319.1"/>
    </source>
</evidence>
<comment type="caution">
    <text evidence="1">The sequence shown here is derived from an EMBL/GenBank/DDBJ whole genome shotgun (WGS) entry which is preliminary data.</text>
</comment>
<dbReference type="Proteomes" id="UP000789366">
    <property type="component" value="Unassembled WGS sequence"/>
</dbReference>